<gene>
    <name evidence="1" type="ORF">J057_05161</name>
</gene>
<dbReference type="AlphaFoldDB" id="N6X0Z7"/>
<organism evidence="1 2">
    <name type="scientific">Marinobacter nanhaiticus D15-8W</name>
    <dbReference type="NCBI Taxonomy" id="626887"/>
    <lineage>
        <taxon>Bacteria</taxon>
        <taxon>Pseudomonadati</taxon>
        <taxon>Pseudomonadota</taxon>
        <taxon>Gammaproteobacteria</taxon>
        <taxon>Pseudomonadales</taxon>
        <taxon>Marinobacteraceae</taxon>
        <taxon>Marinobacter</taxon>
    </lineage>
</organism>
<dbReference type="OrthoDB" id="6079871at2"/>
<dbReference type="STRING" id="626887.J057_05161"/>
<reference evidence="1 2" key="1">
    <citation type="journal article" date="2013" name="Genome Announc.">
        <title>Genome Sequence of the Polycyclic Aromatic Hydrocarbon-Degrading Bacterium Strain Marinobacter nanhaiticus D15-8WT.</title>
        <authorList>
            <person name="Cui Z."/>
            <person name="Gao W."/>
            <person name="Li Q."/>
            <person name="Xu G."/>
            <person name="Zheng L."/>
        </authorList>
    </citation>
    <scope>NUCLEOTIDE SEQUENCE [LARGE SCALE GENOMIC DNA]</scope>
    <source>
        <strain evidence="1 2">D15-8W</strain>
    </source>
</reference>
<proteinExistence type="predicted"/>
<protein>
    <submittedName>
        <fullName evidence="1">DUF4124 domain-containing protein</fullName>
    </submittedName>
</protein>
<dbReference type="PATRIC" id="fig|626887.3.peg.1020"/>
<dbReference type="Proteomes" id="UP000013165">
    <property type="component" value="Unassembled WGS sequence"/>
</dbReference>
<name>N6X0Z7_9GAMM</name>
<accession>N6X0Z7</accession>
<evidence type="ECO:0000313" key="1">
    <source>
        <dbReference type="EMBL" id="ENO14713.2"/>
    </source>
</evidence>
<dbReference type="HOGENOM" id="CLU_1925061_0_0_6"/>
<comment type="caution">
    <text evidence="1">The sequence shown here is derived from an EMBL/GenBank/DDBJ whole genome shotgun (WGS) entry which is preliminary data.</text>
</comment>
<sequence length="130" mass="14121">MLRRWAFRLAFPALGLLIVLMFVGIKDPVPESTSTGKSEPPPSFEAVVPNPVPDDGPDIVFKWQDTDGSWHYADKPPSDGAWNALAIDPSGARLNAEPEVMTEPDWNSPYAAPYSLSSGNIDRMPNAATP</sequence>
<dbReference type="EMBL" id="APLQ01000011">
    <property type="protein sequence ID" value="ENO14713.2"/>
    <property type="molecule type" value="Genomic_DNA"/>
</dbReference>
<keyword evidence="2" id="KW-1185">Reference proteome</keyword>
<evidence type="ECO:0000313" key="2">
    <source>
        <dbReference type="Proteomes" id="UP000013165"/>
    </source>
</evidence>